<sequence>MNGFMQSMWAVAIDPATAGSDVVGTHRAAFAFHAVDRAHVACGEFQPNASALFAILRQEDGASLFQYQAQSCLGIVTRIGAPGFEIGQHRHIDPRKARDMITRPFHQGAGGAGKLSADLQGESPFVDAWRPNRTARLPRRNATEKARPLARPGPSSSNL</sequence>
<gene>
    <name evidence="2" type="ORF">H3V42_31045</name>
</gene>
<dbReference type="Proteomes" id="UP000515377">
    <property type="component" value="Chromosome"/>
</dbReference>
<evidence type="ECO:0000313" key="2">
    <source>
        <dbReference type="EMBL" id="QNG49332.1"/>
    </source>
</evidence>
<dbReference type="EMBL" id="CP060122">
    <property type="protein sequence ID" value="QNG49332.1"/>
    <property type="molecule type" value="Genomic_DNA"/>
</dbReference>
<feature type="region of interest" description="Disordered" evidence="1">
    <location>
        <begin position="127"/>
        <end position="159"/>
    </location>
</feature>
<organism evidence="2 3">
    <name type="scientific">Sphingobium yanoikuyae</name>
    <name type="common">Sphingomonas yanoikuyae</name>
    <dbReference type="NCBI Taxonomy" id="13690"/>
    <lineage>
        <taxon>Bacteria</taxon>
        <taxon>Pseudomonadati</taxon>
        <taxon>Pseudomonadota</taxon>
        <taxon>Alphaproteobacteria</taxon>
        <taxon>Sphingomonadales</taxon>
        <taxon>Sphingomonadaceae</taxon>
        <taxon>Sphingobium</taxon>
    </lineage>
</organism>
<evidence type="ECO:0000313" key="3">
    <source>
        <dbReference type="Proteomes" id="UP000515377"/>
    </source>
</evidence>
<accession>A0A9X7YG63</accession>
<name>A0A9X7YG63_SPHYA</name>
<reference evidence="2 3" key="1">
    <citation type="submission" date="2020-07" db="EMBL/GenBank/DDBJ databases">
        <title>Whole genome sequence of Sphingobium yanoikuyae A3.</title>
        <authorList>
            <person name="Han S.-S."/>
        </authorList>
    </citation>
    <scope>NUCLEOTIDE SEQUENCE [LARGE SCALE GENOMIC DNA]</scope>
    <source>
        <strain evidence="2 3">A3</strain>
    </source>
</reference>
<protein>
    <submittedName>
        <fullName evidence="2">Uncharacterized protein</fullName>
    </submittedName>
</protein>
<proteinExistence type="predicted"/>
<dbReference type="AlphaFoldDB" id="A0A9X7YG63"/>
<evidence type="ECO:0000256" key="1">
    <source>
        <dbReference type="SAM" id="MobiDB-lite"/>
    </source>
</evidence>